<dbReference type="InterPro" id="IPR021843">
    <property type="entry name" value="PSME4_C"/>
</dbReference>
<feature type="region of interest" description="Disordered" evidence="1">
    <location>
        <begin position="70"/>
        <end position="89"/>
    </location>
</feature>
<dbReference type="GO" id="GO:0016504">
    <property type="term" value="F:peptidase activator activity"/>
    <property type="evidence" value="ECO:0007669"/>
    <property type="project" value="InterPro"/>
</dbReference>
<dbReference type="InterPro" id="IPR035309">
    <property type="entry name" value="PSME4"/>
</dbReference>
<organism evidence="3">
    <name type="scientific">Prasinoderma singulare</name>
    <dbReference type="NCBI Taxonomy" id="676789"/>
    <lineage>
        <taxon>Eukaryota</taxon>
        <taxon>Viridiplantae</taxon>
        <taxon>Prasinodermophyta</taxon>
        <taxon>Prasinodermophyceae</taxon>
        <taxon>Prasinodermales</taxon>
        <taxon>Prasinodermaceae</taxon>
        <taxon>Prasinoderma</taxon>
    </lineage>
</organism>
<dbReference type="Pfam" id="PF11919">
    <property type="entry name" value="PSME4_C"/>
    <property type="match status" value="1"/>
</dbReference>
<feature type="compositionally biased region" description="Low complexity" evidence="1">
    <location>
        <begin position="647"/>
        <end position="660"/>
    </location>
</feature>
<accession>A0A7S3BEM7</accession>
<feature type="compositionally biased region" description="Basic and acidic residues" evidence="1">
    <location>
        <begin position="70"/>
        <end position="81"/>
    </location>
</feature>
<evidence type="ECO:0000256" key="1">
    <source>
        <dbReference type="SAM" id="MobiDB-lite"/>
    </source>
</evidence>
<proteinExistence type="predicted"/>
<dbReference type="GO" id="GO:0070628">
    <property type="term" value="F:proteasome binding"/>
    <property type="evidence" value="ECO:0007669"/>
    <property type="project" value="InterPro"/>
</dbReference>
<protein>
    <recommendedName>
        <fullName evidence="2">Proteasome activator complex subunit 4 C-terminal domain-containing protein</fullName>
    </recommendedName>
</protein>
<dbReference type="EMBL" id="HBHY01004617">
    <property type="protein sequence ID" value="CAE0130539.1"/>
    <property type="molecule type" value="Transcribed_RNA"/>
</dbReference>
<feature type="domain" description="Proteasome activator complex subunit 4 C-terminal" evidence="2">
    <location>
        <begin position="1367"/>
        <end position="1445"/>
    </location>
</feature>
<gene>
    <name evidence="3" type="ORF">PSIN1315_LOCUS3021</name>
</gene>
<dbReference type="GO" id="GO:0005634">
    <property type="term" value="C:nucleus"/>
    <property type="evidence" value="ECO:0007669"/>
    <property type="project" value="TreeGrafter"/>
</dbReference>
<dbReference type="GO" id="GO:0005829">
    <property type="term" value="C:cytosol"/>
    <property type="evidence" value="ECO:0007669"/>
    <property type="project" value="TreeGrafter"/>
</dbReference>
<dbReference type="GO" id="GO:0010499">
    <property type="term" value="P:proteasomal ubiquitin-independent protein catabolic process"/>
    <property type="evidence" value="ECO:0007669"/>
    <property type="project" value="TreeGrafter"/>
</dbReference>
<feature type="region of interest" description="Disordered" evidence="1">
    <location>
        <begin position="635"/>
        <end position="677"/>
    </location>
</feature>
<evidence type="ECO:0000259" key="2">
    <source>
        <dbReference type="Pfam" id="PF11919"/>
    </source>
</evidence>
<evidence type="ECO:0000313" key="3">
    <source>
        <dbReference type="EMBL" id="CAE0130539.1"/>
    </source>
</evidence>
<dbReference type="PANTHER" id="PTHR32170">
    <property type="entry name" value="PROTEASOME ACTIVATOR COMPLEX SUBUNIT 4"/>
    <property type="match status" value="1"/>
</dbReference>
<sequence>MSAVLPGLDANDSGKTLNSIQLICAGLSATPPASAAAEPDRNAATALPLPWESWSEELLTRVLALLSHVDEGRGPPGREGESESGALDDPGSFLMAERSMFRPMLELFFSRVPEGCKERALGRLARWLQGKDISGITLEVGSLVGAAVYLDAAKAVPALVEPMLTTAMQELAEAADEAAQGASAAPSSSHAVKSAAEMEAIGLAVSFSGADLVPLGGRLLECIKLGFSSPSTAISTATARMCVSVISALVGVYPADEYRDTSAVADQTGNVFLRADEAALRASAPTWHAPGEGEQALVAHFIAELLEKPLATLRAFATSERAATKDTCRAALRSVSSVMRGLRGALPDFVPIGLPESRAVPRAPVVQTATVGSAALRSEVARTLHEACGFVTANFGDDTTALRLLCGAMSVCVNVGACEHADYNSCHSGWKQHDAAMFAPDAACPGGFAGELGAPRPSWLVTEAAYLAYVFRSSQAPYRAFSGVDAPPPPPEALVLAADLTWLSMHTYRAVRKAALGGLEHTLRRLPQAIDPTVTTVLNRLVDTAVPKDAREGVVSGATVVLTFRTVGRWLCAPGNDAVLERVMSALCFSTGHHEEPATQGAIHKTLVVSLIMRLPSRFPDDMCVVPGNRADNDGDAAGAGAGAGHAVGVPSSDSDGSSGKWVLPTEPEDSASVEQATSDLRTKAATFEWSTTTCAAFAGALLGAPASADVEAGSGKGDGSIDSAPGGVAPLHWRYGQLVQTFLQARAEAGDAEALATVSLLSYVSDAAGQQMRPLGAAGLVLTLQRPSGIAFAPDELALATARAEGAARAIRGLLRRSKGGLARALVGGALLEATAGEVAGKGNSLLEASSEVSLLARGLAGAGLTPVDEMSTAVGSVYGRPATYPGAGLDASLAEMIGYAGGVGCLGAFVAPLREALAASAEEPGAVGAISAMFQGVLRAACRLAGEVQGSETGAAAFAAAMETVGTLGRLLREAALRGVGGAASAGEWATCVRHVMSQWKEASAPGSEVALASLLDLLVEPLPNSAPAASQARRLVVLAMALAELDGASWAVDWKLRLLAELQARAIEPGPHAVREATGKCLATLCCDALAARSTALGVGEDAMRLREACAVALATLTDTTVQLAVEVSAFGSHTGASSGEKDDGAAPGGPEGDATCPSVLPHGQLSDAQRRTLARVEVVLHAVLASCLNGDAAAMAPLVVAACRFLPLVVAAPDEDFKLLAARAASVLKHVALPPGALRDAARALAAAVVDSASWRARATALALAQQLAFRNAPVLGAVAVEELRVAVSTACADERAEVRELASATLSGVLRVGGAASLERERAEAEAAVRAGTLTLRKARRKAAAAAGSARRSAVTVGATSARHGDLLRLAACLQSRPYDLDSWMEPTLMALSDAACEPPPLRDTVKRAFQEFRRTHQDTWEAHVVPALSAEALEVINECARGQGASSHMFV</sequence>
<name>A0A7S3BEM7_9VIRI</name>
<reference evidence="3" key="1">
    <citation type="submission" date="2021-01" db="EMBL/GenBank/DDBJ databases">
        <authorList>
            <person name="Corre E."/>
            <person name="Pelletier E."/>
            <person name="Niang G."/>
            <person name="Scheremetjew M."/>
            <person name="Finn R."/>
            <person name="Kale V."/>
            <person name="Holt S."/>
            <person name="Cochrane G."/>
            <person name="Meng A."/>
            <person name="Brown T."/>
            <person name="Cohen L."/>
        </authorList>
    </citation>
    <scope>NUCLEOTIDE SEQUENCE</scope>
    <source>
        <strain evidence="3">RCC927</strain>
    </source>
</reference>
<dbReference type="PANTHER" id="PTHR32170:SF3">
    <property type="entry name" value="PROTEASOME ACTIVATOR COMPLEX SUBUNIT 4"/>
    <property type="match status" value="1"/>
</dbReference>
<feature type="region of interest" description="Disordered" evidence="1">
    <location>
        <begin position="1137"/>
        <end position="1159"/>
    </location>
</feature>